<name>A0A0C9SYI7_PAXIN</name>
<reference evidence="2 3" key="1">
    <citation type="submission" date="2014-06" db="EMBL/GenBank/DDBJ databases">
        <authorList>
            <consortium name="DOE Joint Genome Institute"/>
            <person name="Kuo A."/>
            <person name="Kohler A."/>
            <person name="Nagy L.G."/>
            <person name="Floudas D."/>
            <person name="Copeland A."/>
            <person name="Barry K.W."/>
            <person name="Cichocki N."/>
            <person name="Veneault-Fourrey C."/>
            <person name="LaButti K."/>
            <person name="Lindquist E.A."/>
            <person name="Lipzen A."/>
            <person name="Lundell T."/>
            <person name="Morin E."/>
            <person name="Murat C."/>
            <person name="Sun H."/>
            <person name="Tunlid A."/>
            <person name="Henrissat B."/>
            <person name="Grigoriev I.V."/>
            <person name="Hibbett D.S."/>
            <person name="Martin F."/>
            <person name="Nordberg H.P."/>
            <person name="Cantor M.N."/>
            <person name="Hua S.X."/>
        </authorList>
    </citation>
    <scope>NUCLEOTIDE SEQUENCE [LARGE SCALE GENOMIC DNA]</scope>
    <source>
        <strain evidence="2 3">ATCC 200175</strain>
    </source>
</reference>
<dbReference type="EMBL" id="KN819338">
    <property type="protein sequence ID" value="KIJ15064.1"/>
    <property type="molecule type" value="Genomic_DNA"/>
</dbReference>
<sequence>MVAWSNSHDINVQGKRTSVTQLRTRSSSTIGAWMTANLPFPGLVVGCDPISHASTIYKASDTPDRPNPSSLRRPGEIGRVQAHKRRRECGDEEKEQNPSPSRGRAVPGATLHEDEGSGPGEGVEPGRGRKLSRKAKVFNVKGGPVAKDQGSSFKS</sequence>
<accession>A0A0C9SYI7</accession>
<dbReference type="HOGENOM" id="CLU_1696074_0_0_1"/>
<gene>
    <name evidence="2" type="ORF">PAXINDRAFT_99614</name>
</gene>
<proteinExistence type="predicted"/>
<feature type="region of interest" description="Disordered" evidence="1">
    <location>
        <begin position="1"/>
        <end position="26"/>
    </location>
</feature>
<evidence type="ECO:0000256" key="1">
    <source>
        <dbReference type="SAM" id="MobiDB-lite"/>
    </source>
</evidence>
<keyword evidence="3" id="KW-1185">Reference proteome</keyword>
<dbReference type="AlphaFoldDB" id="A0A0C9SYI7"/>
<evidence type="ECO:0000313" key="2">
    <source>
        <dbReference type="EMBL" id="KIJ15064.1"/>
    </source>
</evidence>
<organism evidence="2 3">
    <name type="scientific">Paxillus involutus ATCC 200175</name>
    <dbReference type="NCBI Taxonomy" id="664439"/>
    <lineage>
        <taxon>Eukaryota</taxon>
        <taxon>Fungi</taxon>
        <taxon>Dikarya</taxon>
        <taxon>Basidiomycota</taxon>
        <taxon>Agaricomycotina</taxon>
        <taxon>Agaricomycetes</taxon>
        <taxon>Agaricomycetidae</taxon>
        <taxon>Boletales</taxon>
        <taxon>Paxilineae</taxon>
        <taxon>Paxillaceae</taxon>
        <taxon>Paxillus</taxon>
    </lineage>
</organism>
<reference evidence="3" key="2">
    <citation type="submission" date="2015-01" db="EMBL/GenBank/DDBJ databases">
        <title>Evolutionary Origins and Diversification of the Mycorrhizal Mutualists.</title>
        <authorList>
            <consortium name="DOE Joint Genome Institute"/>
            <consortium name="Mycorrhizal Genomics Consortium"/>
            <person name="Kohler A."/>
            <person name="Kuo A."/>
            <person name="Nagy L.G."/>
            <person name="Floudas D."/>
            <person name="Copeland A."/>
            <person name="Barry K.W."/>
            <person name="Cichocki N."/>
            <person name="Veneault-Fourrey C."/>
            <person name="LaButti K."/>
            <person name="Lindquist E.A."/>
            <person name="Lipzen A."/>
            <person name="Lundell T."/>
            <person name="Morin E."/>
            <person name="Murat C."/>
            <person name="Riley R."/>
            <person name="Ohm R."/>
            <person name="Sun H."/>
            <person name="Tunlid A."/>
            <person name="Henrissat B."/>
            <person name="Grigoriev I.V."/>
            <person name="Hibbett D.S."/>
            <person name="Martin F."/>
        </authorList>
    </citation>
    <scope>NUCLEOTIDE SEQUENCE [LARGE SCALE GENOMIC DNA]</scope>
    <source>
        <strain evidence="3">ATCC 200175</strain>
    </source>
</reference>
<evidence type="ECO:0000313" key="3">
    <source>
        <dbReference type="Proteomes" id="UP000053647"/>
    </source>
</evidence>
<dbReference type="Proteomes" id="UP000053647">
    <property type="component" value="Unassembled WGS sequence"/>
</dbReference>
<protein>
    <submittedName>
        <fullName evidence="2">Uncharacterized protein</fullName>
    </submittedName>
</protein>
<feature type="region of interest" description="Disordered" evidence="1">
    <location>
        <begin position="56"/>
        <end position="155"/>
    </location>
</feature>